<reference evidence="1" key="2">
    <citation type="submission" date="2020-09" db="EMBL/GenBank/DDBJ databases">
        <authorList>
            <person name="Sun Q."/>
            <person name="Ohkuma M."/>
        </authorList>
    </citation>
    <scope>NUCLEOTIDE SEQUENCE</scope>
    <source>
        <strain evidence="1">JCM 3302</strain>
    </source>
</reference>
<accession>A0A919E0Z6</accession>
<evidence type="ECO:0000313" key="2">
    <source>
        <dbReference type="Proteomes" id="UP000641386"/>
    </source>
</evidence>
<evidence type="ECO:0000313" key="1">
    <source>
        <dbReference type="EMBL" id="GHF08011.1"/>
    </source>
</evidence>
<comment type="caution">
    <text evidence="1">The sequence shown here is derived from an EMBL/GenBank/DDBJ whole genome shotgun (WGS) entry which is preliminary data.</text>
</comment>
<sequence>MKWAAGRPFAWIDDEFNVTDRDYVAEHHDGPALLHWVSPRVGLLEQDFKALADWAATLDGHSEANR</sequence>
<dbReference type="AlphaFoldDB" id="A0A919E0Z6"/>
<gene>
    <name evidence="1" type="ORF">GCM10014715_74910</name>
</gene>
<organism evidence="1 2">
    <name type="scientific">Streptomyces spiralis</name>
    <dbReference type="NCBI Taxonomy" id="66376"/>
    <lineage>
        <taxon>Bacteria</taxon>
        <taxon>Bacillati</taxon>
        <taxon>Actinomycetota</taxon>
        <taxon>Actinomycetes</taxon>
        <taxon>Kitasatosporales</taxon>
        <taxon>Streptomycetaceae</taxon>
        <taxon>Streptomyces</taxon>
    </lineage>
</organism>
<protein>
    <submittedName>
        <fullName evidence="1">Uncharacterized protein</fullName>
    </submittedName>
</protein>
<reference evidence="1" key="1">
    <citation type="journal article" date="2014" name="Int. J. Syst. Evol. Microbiol.">
        <title>Complete genome sequence of Corynebacterium casei LMG S-19264T (=DSM 44701T), isolated from a smear-ripened cheese.</title>
        <authorList>
            <consortium name="US DOE Joint Genome Institute (JGI-PGF)"/>
            <person name="Walter F."/>
            <person name="Albersmeier A."/>
            <person name="Kalinowski J."/>
            <person name="Ruckert C."/>
        </authorList>
    </citation>
    <scope>NUCLEOTIDE SEQUENCE</scope>
    <source>
        <strain evidence="1">JCM 3302</strain>
    </source>
</reference>
<dbReference type="EMBL" id="BNBC01000053">
    <property type="protein sequence ID" value="GHF08011.1"/>
    <property type="molecule type" value="Genomic_DNA"/>
</dbReference>
<keyword evidence="2" id="KW-1185">Reference proteome</keyword>
<dbReference type="Proteomes" id="UP000641386">
    <property type="component" value="Unassembled WGS sequence"/>
</dbReference>
<name>A0A919E0Z6_9ACTN</name>
<proteinExistence type="predicted"/>